<dbReference type="AlphaFoldDB" id="I3SMP8"/>
<feature type="transmembrane region" description="Helical" evidence="1">
    <location>
        <begin position="16"/>
        <end position="37"/>
    </location>
</feature>
<sequence>MIRSNFDFLGLDEMELLSLSGWIIWCSYSTIYFVLYLKHHRLLDYSSEG</sequence>
<reference evidence="2" key="1">
    <citation type="submission" date="2012-05" db="EMBL/GenBank/DDBJ databases">
        <authorList>
            <person name="Krishnakumar V."/>
            <person name="Cheung F."/>
            <person name="Xiao Y."/>
            <person name="Chan A."/>
            <person name="Moskal W.A."/>
            <person name="Town C.D."/>
        </authorList>
    </citation>
    <scope>NUCLEOTIDE SEQUENCE</scope>
</reference>
<organism evidence="2">
    <name type="scientific">Medicago truncatula</name>
    <name type="common">Barrel medic</name>
    <name type="synonym">Medicago tribuloides</name>
    <dbReference type="NCBI Taxonomy" id="3880"/>
    <lineage>
        <taxon>Eukaryota</taxon>
        <taxon>Viridiplantae</taxon>
        <taxon>Streptophyta</taxon>
        <taxon>Embryophyta</taxon>
        <taxon>Tracheophyta</taxon>
        <taxon>Spermatophyta</taxon>
        <taxon>Magnoliopsida</taxon>
        <taxon>eudicotyledons</taxon>
        <taxon>Gunneridae</taxon>
        <taxon>Pentapetalae</taxon>
        <taxon>rosids</taxon>
        <taxon>fabids</taxon>
        <taxon>Fabales</taxon>
        <taxon>Fabaceae</taxon>
        <taxon>Papilionoideae</taxon>
        <taxon>50 kb inversion clade</taxon>
        <taxon>NPAAA clade</taxon>
        <taxon>Hologalegina</taxon>
        <taxon>IRL clade</taxon>
        <taxon>Trifolieae</taxon>
        <taxon>Medicago</taxon>
    </lineage>
</organism>
<dbReference type="EMBL" id="BT141746">
    <property type="protein sequence ID" value="AFK41540.1"/>
    <property type="molecule type" value="mRNA"/>
</dbReference>
<keyword evidence="1" id="KW-0472">Membrane</keyword>
<evidence type="ECO:0008006" key="3">
    <source>
        <dbReference type="Google" id="ProtNLM"/>
    </source>
</evidence>
<keyword evidence="1" id="KW-0812">Transmembrane</keyword>
<name>I3SMP8_MEDTR</name>
<accession>I3SMP8</accession>
<evidence type="ECO:0000256" key="1">
    <source>
        <dbReference type="SAM" id="Phobius"/>
    </source>
</evidence>
<proteinExistence type="evidence at transcript level"/>
<keyword evidence="1" id="KW-1133">Transmembrane helix</keyword>
<protein>
    <recommendedName>
        <fullName evidence="3">Transmembrane protein</fullName>
    </recommendedName>
</protein>
<evidence type="ECO:0000313" key="2">
    <source>
        <dbReference type="EMBL" id="AFK41540.1"/>
    </source>
</evidence>